<dbReference type="AlphaFoldDB" id="A0A1J5RWI9"/>
<dbReference type="PIRSF" id="PIRSF035865">
    <property type="entry name" value="UCP035865"/>
    <property type="match status" value="1"/>
</dbReference>
<name>A0A1J5RWI9_9ZZZZ</name>
<accession>A0A1J5RWI9</accession>
<proteinExistence type="predicted"/>
<evidence type="ECO:0000313" key="1">
    <source>
        <dbReference type="EMBL" id="OIQ93835.1"/>
    </source>
</evidence>
<comment type="caution">
    <text evidence="1">The sequence shown here is derived from an EMBL/GenBank/DDBJ whole genome shotgun (WGS) entry which is preliminary data.</text>
</comment>
<dbReference type="InterPro" id="IPR019285">
    <property type="entry name" value="DUF2336"/>
</dbReference>
<protein>
    <recommendedName>
        <fullName evidence="2">DUF2336 domain-containing protein</fullName>
    </recommendedName>
</protein>
<evidence type="ECO:0008006" key="2">
    <source>
        <dbReference type="Google" id="ProtNLM"/>
    </source>
</evidence>
<dbReference type="InterPro" id="IPR014598">
    <property type="entry name" value="UCP035865"/>
</dbReference>
<organism evidence="1">
    <name type="scientific">mine drainage metagenome</name>
    <dbReference type="NCBI Taxonomy" id="410659"/>
    <lineage>
        <taxon>unclassified sequences</taxon>
        <taxon>metagenomes</taxon>
        <taxon>ecological metagenomes</taxon>
    </lineage>
</organism>
<reference evidence="1" key="1">
    <citation type="submission" date="2016-10" db="EMBL/GenBank/DDBJ databases">
        <title>Sequence of Gallionella enrichment culture.</title>
        <authorList>
            <person name="Poehlein A."/>
            <person name="Muehling M."/>
            <person name="Daniel R."/>
        </authorList>
    </citation>
    <scope>NUCLEOTIDE SEQUENCE</scope>
</reference>
<dbReference type="Pfam" id="PF10098">
    <property type="entry name" value="DUF2336"/>
    <property type="match status" value="1"/>
</dbReference>
<dbReference type="EMBL" id="MLJW01000199">
    <property type="protein sequence ID" value="OIQ93835.1"/>
    <property type="molecule type" value="Genomic_DNA"/>
</dbReference>
<gene>
    <name evidence="1" type="ORF">GALL_242180</name>
</gene>
<sequence length="373" mass="40966">MAEMLKDEDVKRLLASPDTEVRAEIAGKIAAQHAGLTEQQRAIAEDIFRIMVKDAEVRVREALSRQLKDSPLLPRDVALALARDVDAVALPILEFSDVLSEADLIELVKSQDDAKLDAMARRAHVPEGLSDALVERGVPRVVSTLVRNQGARISETTLSSVVDRFAGSSPDIGDALAARPGLPVTIVERLLTHVSESFRNHLMARTDLSPDVAATLLIQARELAVLGISNTETDVPRLISHLHRNGRLTPSIILRAVCMGDLTFFETALAKLANISLDNAQALIHDQGKRGFEALFQKCGLPEALYPAMRAAIDVARDMQYDGEAGDRERFSRRMIERILTQYGDLGVEIKNDDLEYLLARMGQLHSGAMRAE</sequence>